<dbReference type="PANTHER" id="PTHR31306:SF4">
    <property type="entry name" value="ALPHA-1,2-GALACTOSYLTRANSFERASE"/>
    <property type="match status" value="1"/>
</dbReference>
<feature type="region of interest" description="Disordered" evidence="4">
    <location>
        <begin position="29"/>
        <end position="94"/>
    </location>
</feature>
<comment type="similarity">
    <text evidence="1">Belongs to the glycosyltransferase 34 family.</text>
</comment>
<dbReference type="InterPro" id="IPR029044">
    <property type="entry name" value="Nucleotide-diphossugar_trans"/>
</dbReference>
<dbReference type="EMBL" id="JAAAJA010000009">
    <property type="protein sequence ID" value="KAG0267016.1"/>
    <property type="molecule type" value="Genomic_DNA"/>
</dbReference>
<reference evidence="6" key="1">
    <citation type="journal article" date="2020" name="Fungal Divers.">
        <title>Resolving the Mortierellaceae phylogeny through synthesis of multi-gene phylogenetics and phylogenomics.</title>
        <authorList>
            <person name="Vandepol N."/>
            <person name="Liber J."/>
            <person name="Desiro A."/>
            <person name="Na H."/>
            <person name="Kennedy M."/>
            <person name="Barry K."/>
            <person name="Grigoriev I.V."/>
            <person name="Miller A.N."/>
            <person name="O'Donnell K."/>
            <person name="Stajich J.E."/>
            <person name="Bonito G."/>
        </authorList>
    </citation>
    <scope>NUCLEOTIDE SEQUENCE</scope>
    <source>
        <strain evidence="6">KOD948</strain>
    </source>
</reference>
<evidence type="ECO:0000256" key="4">
    <source>
        <dbReference type="SAM" id="MobiDB-lite"/>
    </source>
</evidence>
<keyword evidence="3" id="KW-0808">Transferase</keyword>
<dbReference type="Gene3D" id="3.90.550.10">
    <property type="entry name" value="Spore Coat Polysaccharide Biosynthesis Protein SpsA, Chain A"/>
    <property type="match status" value="1"/>
</dbReference>
<evidence type="ECO:0000256" key="5">
    <source>
        <dbReference type="SAM" id="SignalP"/>
    </source>
</evidence>
<proteinExistence type="inferred from homology"/>
<dbReference type="Pfam" id="PF05637">
    <property type="entry name" value="Glyco_transf_34"/>
    <property type="match status" value="1"/>
</dbReference>
<evidence type="ECO:0000313" key="7">
    <source>
        <dbReference type="Proteomes" id="UP000726737"/>
    </source>
</evidence>
<evidence type="ECO:0008006" key="8">
    <source>
        <dbReference type="Google" id="ProtNLM"/>
    </source>
</evidence>
<dbReference type="PANTHER" id="PTHR31306">
    <property type="entry name" value="ALPHA-1,6-MANNOSYLTRANSFERASE MNN11-RELATED"/>
    <property type="match status" value="1"/>
</dbReference>
<keyword evidence="7" id="KW-1185">Reference proteome</keyword>
<keyword evidence="2" id="KW-0328">Glycosyltransferase</keyword>
<feature type="signal peptide" evidence="5">
    <location>
        <begin position="1"/>
        <end position="26"/>
    </location>
</feature>
<evidence type="ECO:0000256" key="2">
    <source>
        <dbReference type="ARBA" id="ARBA00022676"/>
    </source>
</evidence>
<dbReference type="OrthoDB" id="205108at2759"/>
<keyword evidence="5" id="KW-0732">Signal</keyword>
<dbReference type="InterPro" id="IPR008630">
    <property type="entry name" value="Glyco_trans_34"/>
</dbReference>
<protein>
    <recommendedName>
        <fullName evidence="8">Glycosyltransferase family 34 protein</fullName>
    </recommendedName>
</protein>
<organism evidence="6 7">
    <name type="scientific">Mortierella polycephala</name>
    <dbReference type="NCBI Taxonomy" id="41804"/>
    <lineage>
        <taxon>Eukaryota</taxon>
        <taxon>Fungi</taxon>
        <taxon>Fungi incertae sedis</taxon>
        <taxon>Mucoromycota</taxon>
        <taxon>Mortierellomycotina</taxon>
        <taxon>Mortierellomycetes</taxon>
        <taxon>Mortierellales</taxon>
        <taxon>Mortierellaceae</taxon>
        <taxon>Mortierella</taxon>
    </lineage>
</organism>
<feature type="compositionally biased region" description="Low complexity" evidence="4">
    <location>
        <begin position="74"/>
        <end position="89"/>
    </location>
</feature>
<feature type="chain" id="PRO_5040437177" description="Glycosyltransferase family 34 protein" evidence="5">
    <location>
        <begin position="27"/>
        <end position="580"/>
    </location>
</feature>
<evidence type="ECO:0000256" key="3">
    <source>
        <dbReference type="ARBA" id="ARBA00022679"/>
    </source>
</evidence>
<evidence type="ECO:0000256" key="1">
    <source>
        <dbReference type="ARBA" id="ARBA00005664"/>
    </source>
</evidence>
<comment type="caution">
    <text evidence="6">The sequence shown here is derived from an EMBL/GenBank/DDBJ whole genome shotgun (WGS) entry which is preliminary data.</text>
</comment>
<evidence type="ECO:0000313" key="6">
    <source>
        <dbReference type="EMBL" id="KAG0267016.1"/>
    </source>
</evidence>
<sequence length="580" mass="66142">MSMRKTYLIVAMIFVMVVFLSHRKASYYTGPESEDHSQQHPLKQGANGDGDKPPYGSDRSQERPEIPYKQPIIPTAEETPKKTTTTTTPSLPNTSGRYDALIVIPSSWTQMQSRKWVRDTMFGIKNNLEPCRKHDSHIIYKFYVYGRSTWQKSSIHSAQFMQSQVRVLHAEFMEYDDWHFTNTTATDRHAIWGDALDWAVNTYVPKEKIIVDSVMIFDATTIANVPKILESAKENANPSGFVATWGDSVAPFAAMASFPVLEQILKNREVIKENHKLVDLVTAATAYYSNPTPTFKVVKGQGQLWESDIALIQDSSLAVGQIYQQEDWLPIASKLAIDSTPACAFDANRQKNIAVLTSSYIYADMCMAEASLPAADNKREYAAKHKYDFVARSAEFAQEEFRHRRPVWGKIGAIQKTLPHYEWLLWMDMDAIVANMDQDVRDIIRRAEDNNENEGNEISLIVSRPQKDKMLNAGVMLIKNTEWSRKFWSEVQRRNDWYNRRPSYEQGAIWDVMRDPNWASGVYLFDRDDHTMNTFPQYYEDGDFVIHFAPAGCPSVQVLEALEKIGKGESALGVGVQKPV</sequence>
<dbReference type="SUPFAM" id="SSF53448">
    <property type="entry name" value="Nucleotide-diphospho-sugar transferases"/>
    <property type="match status" value="1"/>
</dbReference>
<gene>
    <name evidence="6" type="ORF">BG011_009764</name>
</gene>
<dbReference type="AlphaFoldDB" id="A0A9P6U9Y6"/>
<dbReference type="GO" id="GO:0016757">
    <property type="term" value="F:glycosyltransferase activity"/>
    <property type="evidence" value="ECO:0007669"/>
    <property type="project" value="UniProtKB-KW"/>
</dbReference>
<dbReference type="Proteomes" id="UP000726737">
    <property type="component" value="Unassembled WGS sequence"/>
</dbReference>
<dbReference type="GO" id="GO:0006487">
    <property type="term" value="P:protein N-linked glycosylation"/>
    <property type="evidence" value="ECO:0007669"/>
    <property type="project" value="TreeGrafter"/>
</dbReference>
<accession>A0A9P6U9Y6</accession>
<name>A0A9P6U9Y6_9FUNG</name>
<dbReference type="GO" id="GO:0000139">
    <property type="term" value="C:Golgi membrane"/>
    <property type="evidence" value="ECO:0007669"/>
    <property type="project" value="TreeGrafter"/>
</dbReference>